<feature type="compositionally biased region" description="Basic and acidic residues" evidence="1">
    <location>
        <begin position="7"/>
        <end position="22"/>
    </location>
</feature>
<sequence>MLQAQEPKYDAREGRLVNRHTGEPIPDEEPVFVLRAKDRRAMVALTAYYAAITDPAHGRAVAARIESFKAFALANPDKMKEPDTGPRAPA</sequence>
<reference evidence="2" key="1">
    <citation type="submission" date="2013-08" db="EMBL/GenBank/DDBJ databases">
        <authorList>
            <person name="Mendez C."/>
            <person name="Richter M."/>
            <person name="Ferrer M."/>
            <person name="Sanchez J."/>
        </authorList>
    </citation>
    <scope>NUCLEOTIDE SEQUENCE</scope>
</reference>
<feature type="region of interest" description="Disordered" evidence="1">
    <location>
        <begin position="1"/>
        <end position="26"/>
    </location>
</feature>
<evidence type="ECO:0000313" key="2">
    <source>
        <dbReference type="EMBL" id="EQD34822.1"/>
    </source>
</evidence>
<reference evidence="2" key="2">
    <citation type="journal article" date="2014" name="ISME J.">
        <title>Microbial stratification in low pH oxic and suboxic macroscopic growths along an acid mine drainage.</title>
        <authorList>
            <person name="Mendez-Garcia C."/>
            <person name="Mesa V."/>
            <person name="Sprenger R.R."/>
            <person name="Richter M."/>
            <person name="Diez M.S."/>
            <person name="Solano J."/>
            <person name="Bargiela R."/>
            <person name="Golyshina O.V."/>
            <person name="Manteca A."/>
            <person name="Ramos J.L."/>
            <person name="Gallego J.R."/>
            <person name="Llorente I."/>
            <person name="Martins Dos Santos V.A."/>
            <person name="Jensen O.N."/>
            <person name="Pelaez A.I."/>
            <person name="Sanchez J."/>
            <person name="Ferrer M."/>
        </authorList>
    </citation>
    <scope>NUCLEOTIDE SEQUENCE</scope>
</reference>
<proteinExistence type="predicted"/>
<protein>
    <submittedName>
        <fullName evidence="2">Uncharacterized protein</fullName>
    </submittedName>
</protein>
<gene>
    <name evidence="2" type="ORF">B1A_18542</name>
</gene>
<accession>T0YSK9</accession>
<organism evidence="2">
    <name type="scientific">mine drainage metagenome</name>
    <dbReference type="NCBI Taxonomy" id="410659"/>
    <lineage>
        <taxon>unclassified sequences</taxon>
        <taxon>metagenomes</taxon>
        <taxon>ecological metagenomes</taxon>
    </lineage>
</organism>
<dbReference type="AlphaFoldDB" id="T0YSK9"/>
<name>T0YSK9_9ZZZZ</name>
<evidence type="ECO:0000256" key="1">
    <source>
        <dbReference type="SAM" id="MobiDB-lite"/>
    </source>
</evidence>
<dbReference type="EMBL" id="AUZX01013687">
    <property type="protein sequence ID" value="EQD34822.1"/>
    <property type="molecule type" value="Genomic_DNA"/>
</dbReference>
<comment type="caution">
    <text evidence="2">The sequence shown here is derived from an EMBL/GenBank/DDBJ whole genome shotgun (WGS) entry which is preliminary data.</text>
</comment>